<comment type="caution">
    <text evidence="1">The sequence shown here is derived from an EMBL/GenBank/DDBJ whole genome shotgun (WGS) entry which is preliminary data.</text>
</comment>
<dbReference type="Proteomes" id="UP000070657">
    <property type="component" value="Unassembled WGS sequence"/>
</dbReference>
<sequence length="116" mass="13782">MRLSKQMKKIMLVLKNEEEKREKKPHLRVKNFARKIYGDEAFYTPSWSYKEQVTNSRSVSLNRSLDRLAEEGLVVKLDNYVGIRYDLSPKGMDKATEIESEIKSYIREWTSFIEED</sequence>
<reference evidence="1 2" key="1">
    <citation type="journal article" date="2016" name="Sci. Rep.">
        <title>Metabolic traits of an uncultured archaeal lineage -MSBL1- from brine pools of the Red Sea.</title>
        <authorList>
            <person name="Mwirichia R."/>
            <person name="Alam I."/>
            <person name="Rashid M."/>
            <person name="Vinu M."/>
            <person name="Ba-Alawi W."/>
            <person name="Anthony Kamau A."/>
            <person name="Kamanda Ngugi D."/>
            <person name="Goker M."/>
            <person name="Klenk H.P."/>
            <person name="Bajic V."/>
            <person name="Stingl U."/>
        </authorList>
    </citation>
    <scope>NUCLEOTIDE SEQUENCE [LARGE SCALE GENOMIC DNA]</scope>
    <source>
        <strain evidence="1">SCGC-AAA259E22</strain>
    </source>
</reference>
<protein>
    <recommendedName>
        <fullName evidence="3">ArnR1-like winged helix-turn-helix domain-containing protein</fullName>
    </recommendedName>
</protein>
<evidence type="ECO:0008006" key="3">
    <source>
        <dbReference type="Google" id="ProtNLM"/>
    </source>
</evidence>
<dbReference type="AlphaFoldDB" id="A0A133UI96"/>
<proteinExistence type="predicted"/>
<accession>A0A133UI96</accession>
<gene>
    <name evidence="1" type="ORF">AKJ66_00370</name>
</gene>
<organism evidence="1 2">
    <name type="scientific">candidate division MSBL1 archaeon SCGC-AAA259E22</name>
    <dbReference type="NCBI Taxonomy" id="1698265"/>
    <lineage>
        <taxon>Archaea</taxon>
        <taxon>Methanobacteriati</taxon>
        <taxon>Methanobacteriota</taxon>
        <taxon>candidate division MSBL1</taxon>
    </lineage>
</organism>
<dbReference type="EMBL" id="LHXP01000003">
    <property type="protein sequence ID" value="KXA93897.1"/>
    <property type="molecule type" value="Genomic_DNA"/>
</dbReference>
<keyword evidence="2" id="KW-1185">Reference proteome</keyword>
<name>A0A133UI96_9EURY</name>
<evidence type="ECO:0000313" key="2">
    <source>
        <dbReference type="Proteomes" id="UP000070657"/>
    </source>
</evidence>
<evidence type="ECO:0000313" key="1">
    <source>
        <dbReference type="EMBL" id="KXA93897.1"/>
    </source>
</evidence>